<gene>
    <name evidence="7" type="ORF">FZC79_19375</name>
</gene>
<dbReference type="Gene3D" id="3.30.2350.10">
    <property type="entry name" value="Pseudouridine synthase"/>
    <property type="match status" value="1"/>
</dbReference>
<dbReference type="CDD" id="cd02869">
    <property type="entry name" value="PseudoU_synth_RluA_like"/>
    <property type="match status" value="1"/>
</dbReference>
<dbReference type="EMBL" id="VTEH01000020">
    <property type="protein sequence ID" value="TYR73231.1"/>
    <property type="molecule type" value="Genomic_DNA"/>
</dbReference>
<dbReference type="Pfam" id="PF00849">
    <property type="entry name" value="PseudoU_synth_2"/>
    <property type="match status" value="1"/>
</dbReference>
<dbReference type="PROSITE" id="PS01129">
    <property type="entry name" value="PSI_RLU"/>
    <property type="match status" value="1"/>
</dbReference>
<dbReference type="RefSeq" id="WP_148948395.1">
    <property type="nucleotide sequence ID" value="NZ_VTEH01000020.1"/>
</dbReference>
<dbReference type="NCBIfam" id="TIGR00005">
    <property type="entry name" value="rluA_subfam"/>
    <property type="match status" value="1"/>
</dbReference>
<dbReference type="EC" id="5.4.99.-" evidence="5"/>
<evidence type="ECO:0000256" key="5">
    <source>
        <dbReference type="RuleBase" id="RU362028"/>
    </source>
</evidence>
<dbReference type="InterPro" id="IPR006224">
    <property type="entry name" value="PsdUridine_synth_RluA-like_CS"/>
</dbReference>
<dbReference type="Proteomes" id="UP000323317">
    <property type="component" value="Unassembled WGS sequence"/>
</dbReference>
<dbReference type="InterPro" id="IPR020103">
    <property type="entry name" value="PsdUridine_synth_cat_dom_sf"/>
</dbReference>
<accession>A0A5D4K7A3</accession>
<organism evidence="7 8">
    <name type="scientific">Rossellomorea vietnamensis</name>
    <dbReference type="NCBI Taxonomy" id="218284"/>
    <lineage>
        <taxon>Bacteria</taxon>
        <taxon>Bacillati</taxon>
        <taxon>Bacillota</taxon>
        <taxon>Bacilli</taxon>
        <taxon>Bacillales</taxon>
        <taxon>Bacillaceae</taxon>
        <taxon>Rossellomorea</taxon>
    </lineage>
</organism>
<comment type="caution">
    <text evidence="7">The sequence shown here is derived from an EMBL/GenBank/DDBJ whole genome shotgun (WGS) entry which is preliminary data.</text>
</comment>
<evidence type="ECO:0000259" key="6">
    <source>
        <dbReference type="Pfam" id="PF00849"/>
    </source>
</evidence>
<reference evidence="7 8" key="1">
    <citation type="submission" date="2019-08" db="EMBL/GenBank/DDBJ databases">
        <title>Bacillus genomes from the desert of Cuatro Cienegas, Coahuila.</title>
        <authorList>
            <person name="Olmedo-Alvarez G."/>
        </authorList>
    </citation>
    <scope>NUCLEOTIDE SEQUENCE [LARGE SCALE GENOMIC DNA]</scope>
    <source>
        <strain evidence="7 8">CH40_1T</strain>
    </source>
</reference>
<dbReference type="SUPFAM" id="SSF55120">
    <property type="entry name" value="Pseudouridine synthase"/>
    <property type="match status" value="1"/>
</dbReference>
<dbReference type="AlphaFoldDB" id="A0A5D4K7A3"/>
<comment type="catalytic activity">
    <reaction evidence="1 5">
        <text>a uridine in RNA = a pseudouridine in RNA</text>
        <dbReference type="Rhea" id="RHEA:48348"/>
        <dbReference type="Rhea" id="RHEA-COMP:12068"/>
        <dbReference type="Rhea" id="RHEA-COMP:12069"/>
        <dbReference type="ChEBI" id="CHEBI:65314"/>
        <dbReference type="ChEBI" id="CHEBI:65315"/>
    </reaction>
</comment>
<dbReference type="GO" id="GO:0009982">
    <property type="term" value="F:pseudouridine synthase activity"/>
    <property type="evidence" value="ECO:0007669"/>
    <property type="project" value="InterPro"/>
</dbReference>
<evidence type="ECO:0000256" key="3">
    <source>
        <dbReference type="ARBA" id="ARBA00023235"/>
    </source>
</evidence>
<dbReference type="InterPro" id="IPR050188">
    <property type="entry name" value="RluA_PseudoU_synthase"/>
</dbReference>
<dbReference type="PANTHER" id="PTHR21600">
    <property type="entry name" value="MITOCHONDRIAL RNA PSEUDOURIDINE SYNTHASE"/>
    <property type="match status" value="1"/>
</dbReference>
<comment type="similarity">
    <text evidence="2 5">Belongs to the pseudouridine synthase RluA family.</text>
</comment>
<sequence length="303" mass="34286">MNEQGKGPNFIISIPSKWENVTAEALMRVVWQAPKKTVHQLRMDKAVMLNGVPVNWTYPLRKGDKLHFSIEEKDYGVIPAEMPLRVLYEDEHMLIVNKPAGMNTHPNDPAVEKDTLANAAAWHLQQNGEKAEVQHIHRLDRDTTGAVIFAKHALVKGILDRLLAERKIKRTYWAIVQGLMKTKKGTINQAIGRDRHHNTRRRVSPSGQAATTHYQVLQLNKTKGLSLVQLVLDTGRTHQIRVHMSAIGHPLAGDTLYGGKSIVKRQALHAKYIELLHPLTEEKISLEAPFLDEIPLFTVFFDL</sequence>
<dbReference type="GO" id="GO:0000455">
    <property type="term" value="P:enzyme-directed rRNA pseudouridine synthesis"/>
    <property type="evidence" value="ECO:0007669"/>
    <property type="project" value="TreeGrafter"/>
</dbReference>
<dbReference type="GO" id="GO:0140098">
    <property type="term" value="F:catalytic activity, acting on RNA"/>
    <property type="evidence" value="ECO:0007669"/>
    <property type="project" value="UniProtKB-ARBA"/>
</dbReference>
<dbReference type="PANTHER" id="PTHR21600:SF71">
    <property type="entry name" value="PSEUDOURIDINE SYNTHASE"/>
    <property type="match status" value="1"/>
</dbReference>
<evidence type="ECO:0000313" key="8">
    <source>
        <dbReference type="Proteomes" id="UP000323317"/>
    </source>
</evidence>
<feature type="domain" description="Pseudouridine synthase RsuA/RluA-like" evidence="6">
    <location>
        <begin position="92"/>
        <end position="246"/>
    </location>
</feature>
<keyword evidence="3 5" id="KW-0413">Isomerase</keyword>
<comment type="function">
    <text evidence="5">Responsible for synthesis of pseudouridine from uracil.</text>
</comment>
<evidence type="ECO:0000256" key="4">
    <source>
        <dbReference type="PIRSR" id="PIRSR606225-1"/>
    </source>
</evidence>
<dbReference type="GO" id="GO:0003723">
    <property type="term" value="F:RNA binding"/>
    <property type="evidence" value="ECO:0007669"/>
    <property type="project" value="InterPro"/>
</dbReference>
<name>A0A5D4K7A3_9BACI</name>
<dbReference type="InterPro" id="IPR006225">
    <property type="entry name" value="PsdUridine_synth_RluC/D"/>
</dbReference>
<protein>
    <recommendedName>
        <fullName evidence="5">Pseudouridine synthase</fullName>
        <ecNumber evidence="5">5.4.99.-</ecNumber>
    </recommendedName>
</protein>
<feature type="active site" evidence="4">
    <location>
        <position position="140"/>
    </location>
</feature>
<evidence type="ECO:0000256" key="2">
    <source>
        <dbReference type="ARBA" id="ARBA00010876"/>
    </source>
</evidence>
<dbReference type="InterPro" id="IPR006145">
    <property type="entry name" value="PsdUridine_synth_RsuA/RluA"/>
</dbReference>
<evidence type="ECO:0000256" key="1">
    <source>
        <dbReference type="ARBA" id="ARBA00000073"/>
    </source>
</evidence>
<evidence type="ECO:0000313" key="7">
    <source>
        <dbReference type="EMBL" id="TYR73231.1"/>
    </source>
</evidence>
<dbReference type="FunFam" id="3.30.2350.10:FF:000005">
    <property type="entry name" value="Pseudouridine synthase"/>
    <property type="match status" value="1"/>
</dbReference>
<proteinExistence type="inferred from homology"/>